<evidence type="ECO:0000313" key="2">
    <source>
        <dbReference type="EMBL" id="KAG6921826.1"/>
    </source>
</evidence>
<comment type="caution">
    <text evidence="2">The sequence shown here is derived from an EMBL/GenBank/DDBJ whole genome shotgun (WGS) entry which is preliminary data.</text>
</comment>
<feature type="compositionally biased region" description="Polar residues" evidence="1">
    <location>
        <begin position="101"/>
        <end position="111"/>
    </location>
</feature>
<dbReference type="AlphaFoldDB" id="A0A8T1RYM3"/>
<keyword evidence="3" id="KW-1185">Reference proteome</keyword>
<feature type="region of interest" description="Disordered" evidence="1">
    <location>
        <begin position="1"/>
        <end position="26"/>
    </location>
</feature>
<evidence type="ECO:0000313" key="3">
    <source>
        <dbReference type="Proteomes" id="UP000765507"/>
    </source>
</evidence>
<dbReference type="Proteomes" id="UP000765507">
    <property type="component" value="Unassembled WGS sequence"/>
</dbReference>
<evidence type="ECO:0000256" key="1">
    <source>
        <dbReference type="SAM" id="MobiDB-lite"/>
    </source>
</evidence>
<proteinExistence type="predicted"/>
<gene>
    <name evidence="2" type="ORF">G0U57_005055</name>
</gene>
<organism evidence="2 3">
    <name type="scientific">Chelydra serpentina</name>
    <name type="common">Snapping turtle</name>
    <name type="synonym">Testudo serpentina</name>
    <dbReference type="NCBI Taxonomy" id="8475"/>
    <lineage>
        <taxon>Eukaryota</taxon>
        <taxon>Metazoa</taxon>
        <taxon>Chordata</taxon>
        <taxon>Craniata</taxon>
        <taxon>Vertebrata</taxon>
        <taxon>Euteleostomi</taxon>
        <taxon>Archelosauria</taxon>
        <taxon>Testudinata</taxon>
        <taxon>Testudines</taxon>
        <taxon>Cryptodira</taxon>
        <taxon>Durocryptodira</taxon>
        <taxon>Americhelydia</taxon>
        <taxon>Chelydroidea</taxon>
        <taxon>Chelydridae</taxon>
        <taxon>Chelydra</taxon>
    </lineage>
</organism>
<accession>A0A8T1RYM3</accession>
<sequence>MLGKKAVQVAPEPVGSSCRLPQEESGPLSLLAGKQLVARPSGGSVWRSGGRRHQLPEQALRHLLGQNGGGPGCSCAGGTPGQGGSQARQLWGFLSRKQRSQEPSARSQQEPSPCLATEEPPDCPG</sequence>
<reference evidence="2 3" key="1">
    <citation type="journal article" date="2020" name="G3 (Bethesda)">
        <title>Draft Genome of the Common Snapping Turtle, Chelydra serpentina, a Model for Phenotypic Plasticity in Reptiles.</title>
        <authorList>
            <person name="Das D."/>
            <person name="Singh S.K."/>
            <person name="Bierstedt J."/>
            <person name="Erickson A."/>
            <person name="Galli G.L.J."/>
            <person name="Crossley D.A. 2nd"/>
            <person name="Rhen T."/>
        </authorList>
    </citation>
    <scope>NUCLEOTIDE SEQUENCE [LARGE SCALE GENOMIC DNA]</scope>
    <source>
        <strain evidence="2">KW</strain>
    </source>
</reference>
<name>A0A8T1RYM3_CHESE</name>
<feature type="region of interest" description="Disordered" evidence="1">
    <location>
        <begin position="65"/>
        <end position="125"/>
    </location>
</feature>
<protein>
    <submittedName>
        <fullName evidence="2">Uncharacterized protein</fullName>
    </submittedName>
</protein>
<dbReference type="EMBL" id="JAHGAV010001683">
    <property type="protein sequence ID" value="KAG6921826.1"/>
    <property type="molecule type" value="Genomic_DNA"/>
</dbReference>